<dbReference type="SUPFAM" id="SSF46689">
    <property type="entry name" value="Homeodomain-like"/>
    <property type="match status" value="1"/>
</dbReference>
<dbReference type="SUPFAM" id="SSF48498">
    <property type="entry name" value="Tetracyclin repressor-like, C-terminal domain"/>
    <property type="match status" value="1"/>
</dbReference>
<evidence type="ECO:0000256" key="7">
    <source>
        <dbReference type="PROSITE-ProRule" id="PRU00335"/>
    </source>
</evidence>
<name>A0A4R3IED5_9GAMM</name>
<reference evidence="9 10" key="1">
    <citation type="submission" date="2019-03" db="EMBL/GenBank/DDBJ databases">
        <title>Genomic Encyclopedia of Archaeal and Bacterial Type Strains, Phase II (KMG-II): from individual species to whole genera.</title>
        <authorList>
            <person name="Goeker M."/>
        </authorList>
    </citation>
    <scope>NUCLEOTIDE SEQUENCE [LARGE SCALE GENOMIC DNA]</scope>
    <source>
        <strain evidence="9 10">DSM 15388</strain>
    </source>
</reference>
<dbReference type="InterPro" id="IPR023769">
    <property type="entry name" value="NO_SlmA"/>
</dbReference>
<feature type="domain" description="HTH tetR-type" evidence="8">
    <location>
        <begin position="8"/>
        <end position="68"/>
    </location>
</feature>
<dbReference type="HAMAP" id="MF_01839">
    <property type="entry name" value="NO_factor_SlmA"/>
    <property type="match status" value="1"/>
</dbReference>
<dbReference type="GO" id="GO:0043590">
    <property type="term" value="C:bacterial nucleoid"/>
    <property type="evidence" value="ECO:0007669"/>
    <property type="project" value="UniProtKB-UniRule"/>
</dbReference>
<protein>
    <recommendedName>
        <fullName evidence="6">Nucleoid occlusion factor SlmA</fullName>
    </recommendedName>
</protein>
<dbReference type="InterPro" id="IPR009057">
    <property type="entry name" value="Homeodomain-like_sf"/>
</dbReference>
<keyword evidence="3" id="KW-0175">Coiled coil</keyword>
<keyword evidence="1 6" id="KW-0963">Cytoplasm</keyword>
<accession>A0A4R3IED5</accession>
<dbReference type="GO" id="GO:0051301">
    <property type="term" value="P:cell division"/>
    <property type="evidence" value="ECO:0007669"/>
    <property type="project" value="UniProtKB-KW"/>
</dbReference>
<evidence type="ECO:0000256" key="6">
    <source>
        <dbReference type="HAMAP-Rule" id="MF_01839"/>
    </source>
</evidence>
<dbReference type="PROSITE" id="PS50977">
    <property type="entry name" value="HTH_TETR_2"/>
    <property type="match status" value="1"/>
</dbReference>
<keyword evidence="10" id="KW-1185">Reference proteome</keyword>
<dbReference type="InterPro" id="IPR050109">
    <property type="entry name" value="HTH-type_TetR-like_transc_reg"/>
</dbReference>
<sequence length="202" mass="22749">MSKAPEAASRRDQILQSLAQMLESNPGQTITTAKLAKEVGVSEAALYRHFPSKTKMFEGLIIFIEETLFTRVSRILQEEENALPRCEAILTLLLAFAERNPGMCRILIGDALAGDVERLRSRVVQIFDRLETQLKQIIREAEIREGIRPVIPLNQASNLMLVLAEGRINQFVRSEFKRKPTQDWASQWSVVANAIFAGKTAQ</sequence>
<evidence type="ECO:0000313" key="10">
    <source>
        <dbReference type="Proteomes" id="UP000295793"/>
    </source>
</evidence>
<dbReference type="GO" id="GO:0003700">
    <property type="term" value="F:DNA-binding transcription factor activity"/>
    <property type="evidence" value="ECO:0007669"/>
    <property type="project" value="TreeGrafter"/>
</dbReference>
<dbReference type="InterPro" id="IPR001647">
    <property type="entry name" value="HTH_TetR"/>
</dbReference>
<feature type="DNA-binding region" description="H-T-H motif" evidence="7">
    <location>
        <begin position="31"/>
        <end position="50"/>
    </location>
</feature>
<dbReference type="InterPro" id="IPR036271">
    <property type="entry name" value="Tet_transcr_reg_TetR-rel_C_sf"/>
</dbReference>
<comment type="similarity">
    <text evidence="6">Belongs to the nucleoid occlusion factor SlmA family.</text>
</comment>
<comment type="function">
    <text evidence="6">Required for nucleoid occlusion (NO) phenomenon, which prevents Z-ring formation and cell division over the nucleoid. Acts as a DNA-associated cell division inhibitor that binds simultaneously chromosomal DNA and FtsZ, and disrupts the assembly of FtsZ polymers. SlmA-DNA-binding sequences (SBS) are dispersed on non-Ter regions of the chromosome, preventing FtsZ polymerization at these regions.</text>
</comment>
<dbReference type="Gene3D" id="1.10.357.10">
    <property type="entry name" value="Tetracycline Repressor, domain 2"/>
    <property type="match status" value="1"/>
</dbReference>
<evidence type="ECO:0000313" key="9">
    <source>
        <dbReference type="EMBL" id="TCS43958.1"/>
    </source>
</evidence>
<comment type="caution">
    <text evidence="9">The sequence shown here is derived from an EMBL/GenBank/DDBJ whole genome shotgun (WGS) entry which is preliminary data.</text>
</comment>
<comment type="subcellular location">
    <subcellularLocation>
        <location evidence="6">Cytoplasm</location>
        <location evidence="6">Nucleoid</location>
    </subcellularLocation>
</comment>
<dbReference type="Pfam" id="PF00440">
    <property type="entry name" value="TetR_N"/>
    <property type="match status" value="1"/>
</dbReference>
<dbReference type="GO" id="GO:0000976">
    <property type="term" value="F:transcription cis-regulatory region binding"/>
    <property type="evidence" value="ECO:0007669"/>
    <property type="project" value="TreeGrafter"/>
</dbReference>
<comment type="subunit">
    <text evidence="6">Homodimer. Interacts with FtsZ.</text>
</comment>
<dbReference type="EMBL" id="SLZR01000001">
    <property type="protein sequence ID" value="TCS43958.1"/>
    <property type="molecule type" value="Genomic_DNA"/>
</dbReference>
<evidence type="ECO:0000256" key="3">
    <source>
        <dbReference type="ARBA" id="ARBA00023054"/>
    </source>
</evidence>
<dbReference type="GO" id="GO:0010974">
    <property type="term" value="P:negative regulation of division septum assembly"/>
    <property type="evidence" value="ECO:0007669"/>
    <property type="project" value="InterPro"/>
</dbReference>
<evidence type="ECO:0000256" key="4">
    <source>
        <dbReference type="ARBA" id="ARBA00023125"/>
    </source>
</evidence>
<dbReference type="Pfam" id="PF22276">
    <property type="entry name" value="SlmA-like_C"/>
    <property type="match status" value="1"/>
</dbReference>
<evidence type="ECO:0000256" key="5">
    <source>
        <dbReference type="ARBA" id="ARBA00023306"/>
    </source>
</evidence>
<dbReference type="OrthoDB" id="9179041at2"/>
<evidence type="ECO:0000256" key="1">
    <source>
        <dbReference type="ARBA" id="ARBA00022490"/>
    </source>
</evidence>
<keyword evidence="4 6" id="KW-0238">DNA-binding</keyword>
<keyword evidence="2 6" id="KW-0132">Cell division</keyword>
<dbReference type="InterPro" id="IPR054580">
    <property type="entry name" value="SlmA-like_C"/>
</dbReference>
<organism evidence="9 10">
    <name type="scientific">Reinekea marinisedimentorum</name>
    <dbReference type="NCBI Taxonomy" id="230495"/>
    <lineage>
        <taxon>Bacteria</taxon>
        <taxon>Pseudomonadati</taxon>
        <taxon>Pseudomonadota</taxon>
        <taxon>Gammaproteobacteria</taxon>
        <taxon>Oceanospirillales</taxon>
        <taxon>Saccharospirillaceae</taxon>
        <taxon>Reinekea</taxon>
    </lineage>
</organism>
<gene>
    <name evidence="6" type="primary">slmA</name>
    <name evidence="9" type="ORF">BCF53_101301</name>
</gene>
<keyword evidence="5 6" id="KW-0131">Cell cycle</keyword>
<dbReference type="Proteomes" id="UP000295793">
    <property type="component" value="Unassembled WGS sequence"/>
</dbReference>
<proteinExistence type="inferred from homology"/>
<dbReference type="NCBIfam" id="NF007015">
    <property type="entry name" value="PRK09480.1"/>
    <property type="match status" value="1"/>
</dbReference>
<dbReference type="PANTHER" id="PTHR30055:SF183">
    <property type="entry name" value="NUCLEOID OCCLUSION FACTOR SLMA"/>
    <property type="match status" value="1"/>
</dbReference>
<dbReference type="PANTHER" id="PTHR30055">
    <property type="entry name" value="HTH-TYPE TRANSCRIPTIONAL REGULATOR RUTR"/>
    <property type="match status" value="1"/>
</dbReference>
<dbReference type="GO" id="GO:0005737">
    <property type="term" value="C:cytoplasm"/>
    <property type="evidence" value="ECO:0007669"/>
    <property type="project" value="UniProtKB-UniRule"/>
</dbReference>
<evidence type="ECO:0000259" key="8">
    <source>
        <dbReference type="PROSITE" id="PS50977"/>
    </source>
</evidence>
<dbReference type="AlphaFoldDB" id="A0A4R3IED5"/>
<evidence type="ECO:0000256" key="2">
    <source>
        <dbReference type="ARBA" id="ARBA00022618"/>
    </source>
</evidence>
<dbReference type="RefSeq" id="WP_132699158.1">
    <property type="nucleotide sequence ID" value="NZ_SLZR01000001.1"/>
</dbReference>